<feature type="transmembrane region" description="Helical" evidence="1">
    <location>
        <begin position="361"/>
        <end position="378"/>
    </location>
</feature>
<keyword evidence="1" id="KW-1133">Transmembrane helix</keyword>
<feature type="transmembrane region" description="Helical" evidence="1">
    <location>
        <begin position="306"/>
        <end position="326"/>
    </location>
</feature>
<comment type="caution">
    <text evidence="2">The sequence shown here is derived from an EMBL/GenBank/DDBJ whole genome shotgun (WGS) entry which is preliminary data.</text>
</comment>
<feature type="transmembrane region" description="Helical" evidence="1">
    <location>
        <begin position="385"/>
        <end position="402"/>
    </location>
</feature>
<evidence type="ECO:0000313" key="2">
    <source>
        <dbReference type="EMBL" id="OGD84570.1"/>
    </source>
</evidence>
<evidence type="ECO:0000256" key="1">
    <source>
        <dbReference type="SAM" id="Phobius"/>
    </source>
</evidence>
<feature type="transmembrane region" description="Helical" evidence="1">
    <location>
        <begin position="408"/>
        <end position="427"/>
    </location>
</feature>
<keyword evidence="1" id="KW-0812">Transmembrane</keyword>
<evidence type="ECO:0000313" key="3">
    <source>
        <dbReference type="Proteomes" id="UP000177069"/>
    </source>
</evidence>
<proteinExistence type="predicted"/>
<feature type="transmembrane region" description="Helical" evidence="1">
    <location>
        <begin position="276"/>
        <end position="299"/>
    </location>
</feature>
<dbReference type="Proteomes" id="UP000177069">
    <property type="component" value="Unassembled WGS sequence"/>
</dbReference>
<keyword evidence="1" id="KW-0472">Membrane</keyword>
<sequence>MLRATLVLYFLFNFGYVFTRGQYNPRLFWILAFSLVFLSILFFAKKAKVFFANLDINSLVLFIFIFNALLYVLLYGGIYFQPGFPKTALEYFLPLVIVLSFIFTIDTPNFRKRVFPLSFALLVCIALVSRFLLILASSAPRIDTFDLFKLGPKYLIEGKNPYSQSYPQLYRGVTADYYSYSPLTLYLFLPADILFNDPRYTYLVSDLVVVFLLYKILSKAKNLSSRAKYLLPLLFLYHPSESIILEQSWMDPLIFMMLVLFVYFERCSKELKKFSFIPLAFFLGMRHTMLIISPVFFLFKKIARKTVFLSLGAIFLAFLPFALWNFGDFWDDLVKFYVTYPVRHDSITLNSFIFFTFGKDLPKTLMNILGLLPLALVLIKRPDNWHKLLLAIALLLFALSFFNKLAFVNHYFFISLLILFASIIGLVDEKSSFAE</sequence>
<organism evidence="2 3">
    <name type="scientific">Candidatus Curtissbacteria bacterium RIFCSPHIGHO2_01_FULL_41_13</name>
    <dbReference type="NCBI Taxonomy" id="1797745"/>
    <lineage>
        <taxon>Bacteria</taxon>
        <taxon>Candidatus Curtissiibacteriota</taxon>
    </lineage>
</organism>
<name>A0A1F5FY92_9BACT</name>
<gene>
    <name evidence="2" type="ORF">A2696_03965</name>
</gene>
<reference evidence="2 3" key="1">
    <citation type="journal article" date="2016" name="Nat. Commun.">
        <title>Thousands of microbial genomes shed light on interconnected biogeochemical processes in an aquifer system.</title>
        <authorList>
            <person name="Anantharaman K."/>
            <person name="Brown C.T."/>
            <person name="Hug L.A."/>
            <person name="Sharon I."/>
            <person name="Castelle C.J."/>
            <person name="Probst A.J."/>
            <person name="Thomas B.C."/>
            <person name="Singh A."/>
            <person name="Wilkins M.J."/>
            <person name="Karaoz U."/>
            <person name="Brodie E.L."/>
            <person name="Williams K.H."/>
            <person name="Hubbard S.S."/>
            <person name="Banfield J.F."/>
        </authorList>
    </citation>
    <scope>NUCLEOTIDE SEQUENCE [LARGE SCALE GENOMIC DNA]</scope>
</reference>
<accession>A0A1F5FY92</accession>
<dbReference type="AlphaFoldDB" id="A0A1F5FY92"/>
<evidence type="ECO:0008006" key="4">
    <source>
        <dbReference type="Google" id="ProtNLM"/>
    </source>
</evidence>
<feature type="transmembrane region" description="Helical" evidence="1">
    <location>
        <begin position="56"/>
        <end position="76"/>
    </location>
</feature>
<feature type="transmembrane region" description="Helical" evidence="1">
    <location>
        <begin position="117"/>
        <end position="139"/>
    </location>
</feature>
<feature type="transmembrane region" description="Helical" evidence="1">
    <location>
        <begin position="88"/>
        <end position="105"/>
    </location>
</feature>
<feature type="transmembrane region" description="Helical" evidence="1">
    <location>
        <begin position="27"/>
        <end position="44"/>
    </location>
</feature>
<protein>
    <recommendedName>
        <fullName evidence="4">Glycosyltransferase RgtA/B/C/D-like domain-containing protein</fullName>
    </recommendedName>
</protein>
<dbReference type="EMBL" id="MFBA01000056">
    <property type="protein sequence ID" value="OGD84570.1"/>
    <property type="molecule type" value="Genomic_DNA"/>
</dbReference>